<name>A0AA46Z4C5_VIBPH</name>
<proteinExistence type="predicted"/>
<dbReference type="EMBL" id="CP097355">
    <property type="protein sequence ID" value="UYV25177.1"/>
    <property type="molecule type" value="Genomic_DNA"/>
</dbReference>
<protein>
    <submittedName>
        <fullName evidence="1">Uncharacterized protein</fullName>
    </submittedName>
</protein>
<evidence type="ECO:0000313" key="2">
    <source>
        <dbReference type="Proteomes" id="UP001163036"/>
    </source>
</evidence>
<dbReference type="AlphaFoldDB" id="A0AA46Z4C5"/>
<accession>A0AA46Z4C5</accession>
<dbReference type="RefSeq" id="WP_031818236.1">
    <property type="nucleotide sequence ID" value="NZ_CP097355.1"/>
</dbReference>
<gene>
    <name evidence="1" type="ORF">M5598_08745</name>
</gene>
<reference evidence="1" key="1">
    <citation type="submission" date="2022-05" db="EMBL/GenBank/DDBJ databases">
        <title>Megaplasmid of Vibrio parahaemolyticus.</title>
        <authorList>
            <person name="Strauch E."/>
            <person name="Borowiak M."/>
        </authorList>
    </citation>
    <scope>NUCLEOTIDE SEQUENCE</scope>
    <source>
        <strain evidence="1">16-VB00198</strain>
    </source>
</reference>
<dbReference type="Proteomes" id="UP001163036">
    <property type="component" value="Chromosome 1"/>
</dbReference>
<sequence length="107" mass="12521">MSYGITARDYLERARLRLNEGTNEALFYAAFEVRCGTEARMLEYLEVQKHISKKKRQGWQVAKLARNIEDAFRIGDKTAVLQILNPKDKSVQFEARYVLLQSDWTLH</sequence>
<evidence type="ECO:0000313" key="1">
    <source>
        <dbReference type="EMBL" id="UYV25177.1"/>
    </source>
</evidence>
<organism evidence="1 2">
    <name type="scientific">Vibrio parahaemolyticus</name>
    <dbReference type="NCBI Taxonomy" id="670"/>
    <lineage>
        <taxon>Bacteria</taxon>
        <taxon>Pseudomonadati</taxon>
        <taxon>Pseudomonadota</taxon>
        <taxon>Gammaproteobacteria</taxon>
        <taxon>Vibrionales</taxon>
        <taxon>Vibrionaceae</taxon>
        <taxon>Vibrio</taxon>
    </lineage>
</organism>